<feature type="domain" description="PBP" evidence="5">
    <location>
        <begin position="29"/>
        <end position="362"/>
    </location>
</feature>
<keyword evidence="3" id="KW-0812">Transmembrane</keyword>
<feature type="compositionally biased region" description="Basic and acidic residues" evidence="2">
    <location>
        <begin position="480"/>
        <end position="498"/>
    </location>
</feature>
<comment type="caution">
    <text evidence="6">The sequence shown here is derived from an EMBL/GenBank/DDBJ whole genome shotgun (WGS) entry which is preliminary data.</text>
</comment>
<dbReference type="EMBL" id="QOIL01000006">
    <property type="protein sequence ID" value="RCG30974.1"/>
    <property type="molecule type" value="Genomic_DNA"/>
</dbReference>
<feature type="compositionally biased region" description="Low complexity" evidence="2">
    <location>
        <begin position="549"/>
        <end position="568"/>
    </location>
</feature>
<evidence type="ECO:0000313" key="6">
    <source>
        <dbReference type="EMBL" id="RCG30974.1"/>
    </source>
</evidence>
<evidence type="ECO:0000256" key="4">
    <source>
        <dbReference type="SAM" id="SignalP"/>
    </source>
</evidence>
<accession>A0A367FKZ7</accession>
<keyword evidence="3" id="KW-0472">Membrane</keyword>
<dbReference type="SUPFAM" id="SSF53850">
    <property type="entry name" value="Periplasmic binding protein-like II"/>
    <property type="match status" value="1"/>
</dbReference>
<name>A0A367FKZ7_9ACTN</name>
<feature type="chain" id="PRO_5016803409" description="PBP domain-containing protein" evidence="4">
    <location>
        <begin position="30"/>
        <end position="657"/>
    </location>
</feature>
<dbReference type="RefSeq" id="WP_114029105.1">
    <property type="nucleotide sequence ID" value="NZ_QOIL01000006.1"/>
</dbReference>
<organism evidence="6 7">
    <name type="scientific">Sphaerisporangium album</name>
    <dbReference type="NCBI Taxonomy" id="509200"/>
    <lineage>
        <taxon>Bacteria</taxon>
        <taxon>Bacillati</taxon>
        <taxon>Actinomycetota</taxon>
        <taxon>Actinomycetes</taxon>
        <taxon>Streptosporangiales</taxon>
        <taxon>Streptosporangiaceae</taxon>
        <taxon>Sphaerisporangium</taxon>
    </lineage>
</organism>
<dbReference type="PANTHER" id="PTHR42996:SF1">
    <property type="entry name" value="PHOSPHATE-BINDING PROTEIN PSTS"/>
    <property type="match status" value="1"/>
</dbReference>
<feature type="signal peptide" evidence="4">
    <location>
        <begin position="1"/>
        <end position="29"/>
    </location>
</feature>
<evidence type="ECO:0000256" key="3">
    <source>
        <dbReference type="SAM" id="Phobius"/>
    </source>
</evidence>
<dbReference type="PANTHER" id="PTHR42996">
    <property type="entry name" value="PHOSPHATE-BINDING PROTEIN PSTS"/>
    <property type="match status" value="1"/>
</dbReference>
<keyword evidence="7" id="KW-1185">Reference proteome</keyword>
<evidence type="ECO:0000313" key="7">
    <source>
        <dbReference type="Proteomes" id="UP000253094"/>
    </source>
</evidence>
<comment type="similarity">
    <text evidence="1">Belongs to the PstS family.</text>
</comment>
<sequence length="657" mass="69036">MAVRRRAARLALVALVAFLAQVVTVPAYAGAAVNGSGSTFAFIAIQQWMSDVAKQGLSVNFQPKGSTQGRTDFTNKLVDFASSDVSYNFPGGLGNETKPSFGYTYMPLVAGGTAIMVNLKDNAGRPISNLQLSGPLLVKLFTQNMFSCADPGANPEMYWDDPAVKADNPSIAAQLPHVRVRPVVRAGGSGTTAVFTDYLNHMDPQRWKAYMQGIDGNPNGCATTRPTNKCTPQACGATDEWPDRPDIDRVDGSDRVAIQVKQGNPSWGWIGYAEYAYAKQLDVPVATIRNVAGNYTLPTACNQAIALTNARRNEDGTYNLDGVHTHPSPSAYPISSYNYVIVPTDGLDPAKGETLAKFVLYSITDGQKNVDKIGYSPLPTNLIQEGFAVLGQVPGHPAIPNADQAATWGKFYKSLKLPDGTSCEQEGQETKNDPPPQENNNGGNNNGGGGGDQNNGQNNNQNNQNDQNNQQNSQQNNNQNKDENKNQNDQNKDQKNDNANKQNTNKQNTNKTNQNGTKTPNGTPTKNGTGGKTPSPGASTGAPQPGQNTGDPTAPGTTGPSATGDPGAVATNGLPTSGDPNVQQVPGAPGTPGATGNGMINPTLAANAAREVNTVAAQAGTPWGLFGLALLLVGIVFAPVIIGGARRLARVGRPGGE</sequence>
<dbReference type="Proteomes" id="UP000253094">
    <property type="component" value="Unassembled WGS sequence"/>
</dbReference>
<protein>
    <recommendedName>
        <fullName evidence="5">PBP domain-containing protein</fullName>
    </recommendedName>
</protein>
<dbReference type="Gene3D" id="3.40.190.10">
    <property type="entry name" value="Periplasmic binding protein-like II"/>
    <property type="match status" value="2"/>
</dbReference>
<keyword evidence="4" id="KW-0732">Signal</keyword>
<feature type="region of interest" description="Disordered" evidence="2">
    <location>
        <begin position="419"/>
        <end position="599"/>
    </location>
</feature>
<gene>
    <name evidence="6" type="ORF">DQ384_13560</name>
</gene>
<feature type="compositionally biased region" description="Low complexity" evidence="2">
    <location>
        <begin position="499"/>
        <end position="537"/>
    </location>
</feature>
<feature type="compositionally biased region" description="Polar residues" evidence="2">
    <location>
        <begin position="573"/>
        <end position="584"/>
    </location>
</feature>
<feature type="compositionally biased region" description="Low complexity" evidence="2">
    <location>
        <begin position="454"/>
        <end position="479"/>
    </location>
</feature>
<dbReference type="AlphaFoldDB" id="A0A367FKZ7"/>
<dbReference type="InterPro" id="IPR050962">
    <property type="entry name" value="Phosphate-bind_PstS"/>
</dbReference>
<dbReference type="Pfam" id="PF12849">
    <property type="entry name" value="PBP_like_2"/>
    <property type="match status" value="1"/>
</dbReference>
<dbReference type="OrthoDB" id="9801510at2"/>
<feature type="compositionally biased region" description="Gly residues" evidence="2">
    <location>
        <begin position="444"/>
        <end position="453"/>
    </location>
</feature>
<evidence type="ECO:0000256" key="2">
    <source>
        <dbReference type="SAM" id="MobiDB-lite"/>
    </source>
</evidence>
<proteinExistence type="inferred from homology"/>
<feature type="transmembrane region" description="Helical" evidence="3">
    <location>
        <begin position="623"/>
        <end position="645"/>
    </location>
</feature>
<evidence type="ECO:0000256" key="1">
    <source>
        <dbReference type="ARBA" id="ARBA00008725"/>
    </source>
</evidence>
<evidence type="ECO:0000259" key="5">
    <source>
        <dbReference type="Pfam" id="PF12849"/>
    </source>
</evidence>
<dbReference type="InterPro" id="IPR024370">
    <property type="entry name" value="PBP_domain"/>
</dbReference>
<reference evidence="6 7" key="1">
    <citation type="submission" date="2018-06" db="EMBL/GenBank/DDBJ databases">
        <title>Sphaerisporangium craniellae sp. nov., isolated from a marine sponge in the South China Sea.</title>
        <authorList>
            <person name="Li L."/>
        </authorList>
    </citation>
    <scope>NUCLEOTIDE SEQUENCE [LARGE SCALE GENOMIC DNA]</scope>
    <source>
        <strain evidence="6 7">CCTCC AA 208026</strain>
    </source>
</reference>
<keyword evidence="3" id="KW-1133">Transmembrane helix</keyword>